<dbReference type="EMBL" id="LR699119">
    <property type="protein sequence ID" value="VVC75471.1"/>
    <property type="molecule type" value="Genomic_DNA"/>
</dbReference>
<protein>
    <submittedName>
        <fullName evidence="1">Uncharacterized protein</fullName>
    </submittedName>
</protein>
<sequence>MKIRIKITPEQAGTELGELCDPTYHYECRECDKTTAALDYPADGEAVIELTVEEISPSLKNAFFISLNNYLNKKFERDMPGQWDNETYQEVVNRIRMQTIARSPHFSIGAVMGLFAPPLLSDPASLIRRDLSNRDCLHSASTSTTARIIAINNTFGKSV</sequence>
<accession>A0A5E4PGM5</accession>
<evidence type="ECO:0000313" key="1">
    <source>
        <dbReference type="EMBL" id="VVC75471.1"/>
    </source>
</evidence>
<dbReference type="Proteomes" id="UP000324194">
    <property type="component" value="Chromosome 1"/>
</dbReference>
<reference evidence="1 2" key="1">
    <citation type="submission" date="2019-08" db="EMBL/GenBank/DDBJ databases">
        <authorList>
            <person name="Guy L."/>
        </authorList>
    </citation>
    <scope>NUCLEOTIDE SEQUENCE [LARGE SCALE GENOMIC DNA]</scope>
    <source>
        <strain evidence="1 2">SGT-108</strain>
    </source>
</reference>
<dbReference type="KEGG" id="asip:AQUSIP_07610"/>
<dbReference type="AlphaFoldDB" id="A0A5E4PGM5"/>
<keyword evidence="2" id="KW-1185">Reference proteome</keyword>
<evidence type="ECO:0000313" key="2">
    <source>
        <dbReference type="Proteomes" id="UP000324194"/>
    </source>
</evidence>
<dbReference type="RefSeq" id="WP_148338776.1">
    <property type="nucleotide sequence ID" value="NZ_LR699119.1"/>
</dbReference>
<name>A0A5E4PGM5_9COXI</name>
<organism evidence="1 2">
    <name type="scientific">Aquicella siphonis</name>
    <dbReference type="NCBI Taxonomy" id="254247"/>
    <lineage>
        <taxon>Bacteria</taxon>
        <taxon>Pseudomonadati</taxon>
        <taxon>Pseudomonadota</taxon>
        <taxon>Gammaproteobacteria</taxon>
        <taxon>Legionellales</taxon>
        <taxon>Coxiellaceae</taxon>
        <taxon>Aquicella</taxon>
    </lineage>
</organism>
<gene>
    <name evidence="1" type="ORF">AQUSIP_07610</name>
</gene>
<proteinExistence type="predicted"/>